<comment type="caution">
    <text evidence="1">The sequence shown here is derived from an EMBL/GenBank/DDBJ whole genome shotgun (WGS) entry which is preliminary data.</text>
</comment>
<protein>
    <submittedName>
        <fullName evidence="1">Uncharacterized protein</fullName>
    </submittedName>
</protein>
<proteinExistence type="predicted"/>
<sequence>MSRVQFMLPQRSMAANGIGTINSNFTHCTGSGAILAYGDTSCSHAHAASHLNLFFFCMQAAQQDGAPLLHTGSLLSGLAMASSDSPGGVTLTLLELVIFESIWTPDELANGWCSATPYLANEAGVRTLPALSSRSRELGSSRGMGRLHFP</sequence>
<organism evidence="1 2">
    <name type="scientific">Pseudozyma antarctica</name>
    <name type="common">Yeast</name>
    <name type="synonym">Candida antarctica</name>
    <dbReference type="NCBI Taxonomy" id="84753"/>
    <lineage>
        <taxon>Eukaryota</taxon>
        <taxon>Fungi</taxon>
        <taxon>Dikarya</taxon>
        <taxon>Basidiomycota</taxon>
        <taxon>Ustilaginomycotina</taxon>
        <taxon>Ustilaginomycetes</taxon>
        <taxon>Ustilaginales</taxon>
        <taxon>Ustilaginaceae</taxon>
        <taxon>Moesziomyces</taxon>
    </lineage>
</organism>
<name>A0A5C3FFV5_PSEA2</name>
<accession>A0A5C3FFV5</accession>
<gene>
    <name evidence="1" type="ORF">PSANT_00084</name>
</gene>
<evidence type="ECO:0000313" key="2">
    <source>
        <dbReference type="Proteomes" id="UP000325008"/>
    </source>
</evidence>
<dbReference type="EMBL" id="OOIQ01000001">
    <property type="protein sequence ID" value="SPO42401.1"/>
    <property type="molecule type" value="Genomic_DNA"/>
</dbReference>
<reference evidence="1" key="1">
    <citation type="submission" date="2018-03" db="EMBL/GenBank/DDBJ databases">
        <authorList>
            <person name="Guldener U."/>
        </authorList>
    </citation>
    <scope>NUCLEOTIDE SEQUENCE [LARGE SCALE GENOMIC DNA]</scope>
    <source>
        <strain evidence="1">ATCC34888</strain>
    </source>
</reference>
<dbReference type="Proteomes" id="UP000325008">
    <property type="component" value="Unassembled WGS sequence"/>
</dbReference>
<dbReference type="AlphaFoldDB" id="A0A5C3FFV5"/>
<keyword evidence="2" id="KW-1185">Reference proteome</keyword>
<evidence type="ECO:0000313" key="1">
    <source>
        <dbReference type="EMBL" id="SPO42401.1"/>
    </source>
</evidence>